<evidence type="ECO:0000256" key="2">
    <source>
        <dbReference type="ARBA" id="ARBA00022670"/>
    </source>
</evidence>
<organism evidence="5">
    <name type="scientific">marine sediment metagenome</name>
    <dbReference type="NCBI Taxonomy" id="412755"/>
    <lineage>
        <taxon>unclassified sequences</taxon>
        <taxon>metagenomes</taxon>
        <taxon>ecological metagenomes</taxon>
    </lineage>
</organism>
<dbReference type="AlphaFoldDB" id="A0A0F8YX07"/>
<dbReference type="GO" id="GO:0008233">
    <property type="term" value="F:peptidase activity"/>
    <property type="evidence" value="ECO:0007669"/>
    <property type="project" value="UniProtKB-KW"/>
</dbReference>
<evidence type="ECO:0000313" key="5">
    <source>
        <dbReference type="EMBL" id="KKK85933.1"/>
    </source>
</evidence>
<evidence type="ECO:0000256" key="1">
    <source>
        <dbReference type="ARBA" id="ARBA00022612"/>
    </source>
</evidence>
<keyword evidence="3" id="KW-0378">Hydrolase</keyword>
<comment type="caution">
    <text evidence="5">The sequence shown here is derived from an EMBL/GenBank/DDBJ whole genome shotgun (WGS) entry which is preliminary data.</text>
</comment>
<dbReference type="InterPro" id="IPR054613">
    <property type="entry name" value="Peptidase_S78_dom"/>
</dbReference>
<name>A0A0F8YX07_9ZZZZ</name>
<evidence type="ECO:0000259" key="4">
    <source>
        <dbReference type="Pfam" id="PF04586"/>
    </source>
</evidence>
<gene>
    <name evidence="5" type="ORF">LCGC14_2768300</name>
</gene>
<reference evidence="5" key="1">
    <citation type="journal article" date="2015" name="Nature">
        <title>Complex archaea that bridge the gap between prokaryotes and eukaryotes.</title>
        <authorList>
            <person name="Spang A."/>
            <person name="Saw J.H."/>
            <person name="Jorgensen S.L."/>
            <person name="Zaremba-Niedzwiedzka K."/>
            <person name="Martijn J."/>
            <person name="Lind A.E."/>
            <person name="van Eijk R."/>
            <person name="Schleper C."/>
            <person name="Guy L."/>
            <person name="Ettema T.J."/>
        </authorList>
    </citation>
    <scope>NUCLEOTIDE SEQUENCE</scope>
</reference>
<keyword evidence="1" id="KW-1188">Viral release from host cell</keyword>
<feature type="domain" description="Prohead serine protease" evidence="4">
    <location>
        <begin position="26"/>
        <end position="128"/>
    </location>
</feature>
<proteinExistence type="predicted"/>
<dbReference type="GO" id="GO:0006508">
    <property type="term" value="P:proteolysis"/>
    <property type="evidence" value="ECO:0007669"/>
    <property type="project" value="UniProtKB-KW"/>
</dbReference>
<keyword evidence="2" id="KW-0645">Protease</keyword>
<dbReference type="Pfam" id="PF04586">
    <property type="entry name" value="Peptidase_S78"/>
    <property type="match status" value="1"/>
</dbReference>
<protein>
    <recommendedName>
        <fullName evidence="4">Prohead serine protease domain-containing protein</fullName>
    </recommendedName>
</protein>
<accession>A0A0F8YX07</accession>
<evidence type="ECO:0000256" key="3">
    <source>
        <dbReference type="ARBA" id="ARBA00022801"/>
    </source>
</evidence>
<feature type="non-terminal residue" evidence="5">
    <location>
        <position position="128"/>
    </location>
</feature>
<sequence>MPKRRVEIWSAATAGAAHIHGTETRAHENVVTGHAALFDCPTELFFGFTEVIRAEAFKQTIKTKQGSNKNDIKILWNHSHSQPLGRTNNGTLELAEDERGLSFIWHPGATPREQQAFGDIRSGLVDQM</sequence>
<dbReference type="EMBL" id="LAZR01051080">
    <property type="protein sequence ID" value="KKK85933.1"/>
    <property type="molecule type" value="Genomic_DNA"/>
</dbReference>